<organism evidence="1 2">
    <name type="scientific">Diversispora eburnea</name>
    <dbReference type="NCBI Taxonomy" id="1213867"/>
    <lineage>
        <taxon>Eukaryota</taxon>
        <taxon>Fungi</taxon>
        <taxon>Fungi incertae sedis</taxon>
        <taxon>Mucoromycota</taxon>
        <taxon>Glomeromycotina</taxon>
        <taxon>Glomeromycetes</taxon>
        <taxon>Diversisporales</taxon>
        <taxon>Diversisporaceae</taxon>
        <taxon>Diversispora</taxon>
    </lineage>
</organism>
<comment type="caution">
    <text evidence="1">The sequence shown here is derived from an EMBL/GenBank/DDBJ whole genome shotgun (WGS) entry which is preliminary data.</text>
</comment>
<proteinExistence type="predicted"/>
<evidence type="ECO:0000313" key="2">
    <source>
        <dbReference type="Proteomes" id="UP000789706"/>
    </source>
</evidence>
<dbReference type="EMBL" id="CAJVPK010009636">
    <property type="protein sequence ID" value="CAG8667749.1"/>
    <property type="molecule type" value="Genomic_DNA"/>
</dbReference>
<evidence type="ECO:0000313" key="1">
    <source>
        <dbReference type="EMBL" id="CAG8667749.1"/>
    </source>
</evidence>
<keyword evidence="2" id="KW-1185">Reference proteome</keyword>
<gene>
    <name evidence="1" type="ORF">DEBURN_LOCUS11990</name>
</gene>
<sequence>VLTDEGIIEIVIHEFCNNDDESDNEEGSLPPPPITIIEAIDALKKVISYQESLEVRKEFNENELSILRKGLEN</sequence>
<dbReference type="Proteomes" id="UP000789706">
    <property type="component" value="Unassembled WGS sequence"/>
</dbReference>
<accession>A0A9N9HBJ0</accession>
<feature type="non-terminal residue" evidence="1">
    <location>
        <position position="73"/>
    </location>
</feature>
<dbReference type="AlphaFoldDB" id="A0A9N9HBJ0"/>
<reference evidence="1" key="1">
    <citation type="submission" date="2021-06" db="EMBL/GenBank/DDBJ databases">
        <authorList>
            <person name="Kallberg Y."/>
            <person name="Tangrot J."/>
            <person name="Rosling A."/>
        </authorList>
    </citation>
    <scope>NUCLEOTIDE SEQUENCE</scope>
    <source>
        <strain evidence="1">AZ414A</strain>
    </source>
</reference>
<name>A0A9N9HBJ0_9GLOM</name>
<protein>
    <submittedName>
        <fullName evidence="1">9811_t:CDS:1</fullName>
    </submittedName>
</protein>
<dbReference type="OrthoDB" id="2440722at2759"/>
<feature type="non-terminal residue" evidence="1">
    <location>
        <position position="1"/>
    </location>
</feature>